<dbReference type="InterPro" id="IPR002903">
    <property type="entry name" value="RsmH"/>
</dbReference>
<keyword evidence="4 7" id="KW-0489">Methyltransferase</keyword>
<keyword evidence="6 7" id="KW-0949">S-adenosyl-L-methionine</keyword>
<proteinExistence type="inferred from homology"/>
<keyword evidence="2 7" id="KW-0963">Cytoplasm</keyword>
<comment type="similarity">
    <text evidence="1 7">Belongs to the methyltransferase superfamily. RsmH family.</text>
</comment>
<reference evidence="9" key="1">
    <citation type="submission" date="2016-10" db="EMBL/GenBank/DDBJ databases">
        <authorList>
            <person name="Varghese N."/>
            <person name="Submissions S."/>
        </authorList>
    </citation>
    <scope>NUCLEOTIDE SEQUENCE [LARGE SCALE GENOMIC DNA]</scope>
    <source>
        <strain evidence="9">DSM 21368</strain>
    </source>
</reference>
<dbReference type="HAMAP" id="MF_01007">
    <property type="entry name" value="16SrRNA_methyltr_H"/>
    <property type="match status" value="1"/>
</dbReference>
<evidence type="ECO:0000256" key="4">
    <source>
        <dbReference type="ARBA" id="ARBA00022603"/>
    </source>
</evidence>
<dbReference type="FunFam" id="1.10.150.170:FF:000001">
    <property type="entry name" value="Ribosomal RNA small subunit methyltransferase H"/>
    <property type="match status" value="1"/>
</dbReference>
<feature type="binding site" evidence="7">
    <location>
        <begin position="38"/>
        <end position="40"/>
    </location>
    <ligand>
        <name>S-adenosyl-L-methionine</name>
        <dbReference type="ChEBI" id="CHEBI:59789"/>
    </ligand>
</feature>
<evidence type="ECO:0000313" key="8">
    <source>
        <dbReference type="EMBL" id="SED87640.1"/>
    </source>
</evidence>
<evidence type="ECO:0000313" key="9">
    <source>
        <dbReference type="Proteomes" id="UP000199220"/>
    </source>
</evidence>
<keyword evidence="9" id="KW-1185">Reference proteome</keyword>
<feature type="binding site" evidence="7">
    <location>
        <position position="110"/>
    </location>
    <ligand>
        <name>S-adenosyl-L-methionine</name>
        <dbReference type="ChEBI" id="CHEBI:59789"/>
    </ligand>
</feature>
<comment type="catalytic activity">
    <reaction evidence="7">
        <text>cytidine(1402) in 16S rRNA + S-adenosyl-L-methionine = N(4)-methylcytidine(1402) in 16S rRNA + S-adenosyl-L-homocysteine + H(+)</text>
        <dbReference type="Rhea" id="RHEA:42928"/>
        <dbReference type="Rhea" id="RHEA-COMP:10286"/>
        <dbReference type="Rhea" id="RHEA-COMP:10287"/>
        <dbReference type="ChEBI" id="CHEBI:15378"/>
        <dbReference type="ChEBI" id="CHEBI:57856"/>
        <dbReference type="ChEBI" id="CHEBI:59789"/>
        <dbReference type="ChEBI" id="CHEBI:74506"/>
        <dbReference type="ChEBI" id="CHEBI:82748"/>
        <dbReference type="EC" id="2.1.1.199"/>
    </reaction>
</comment>
<evidence type="ECO:0000256" key="3">
    <source>
        <dbReference type="ARBA" id="ARBA00022552"/>
    </source>
</evidence>
<dbReference type="Gene3D" id="3.40.50.150">
    <property type="entry name" value="Vaccinia Virus protein VP39"/>
    <property type="match status" value="1"/>
</dbReference>
<dbReference type="AlphaFoldDB" id="A0A1H5E9B9"/>
<keyword evidence="3 7" id="KW-0698">rRNA processing</keyword>
<dbReference type="Pfam" id="PF01795">
    <property type="entry name" value="Methyltransf_5"/>
    <property type="match status" value="1"/>
</dbReference>
<keyword evidence="5 7" id="KW-0808">Transferase</keyword>
<accession>A0A1H5E9B9</accession>
<dbReference type="EMBL" id="FNTX01000001">
    <property type="protein sequence ID" value="SED87640.1"/>
    <property type="molecule type" value="Genomic_DNA"/>
</dbReference>
<dbReference type="Proteomes" id="UP000199220">
    <property type="component" value="Unassembled WGS sequence"/>
</dbReference>
<dbReference type="RefSeq" id="WP_089771898.1">
    <property type="nucleotide sequence ID" value="NZ_FNTX01000001.1"/>
</dbReference>
<dbReference type="PANTHER" id="PTHR11265:SF0">
    <property type="entry name" value="12S RRNA N4-METHYLCYTIDINE METHYLTRANSFERASE"/>
    <property type="match status" value="1"/>
</dbReference>
<dbReference type="OrthoDB" id="9806637at2"/>
<dbReference type="InterPro" id="IPR029063">
    <property type="entry name" value="SAM-dependent_MTases_sf"/>
</dbReference>
<organism evidence="8 9">
    <name type="scientific">Ruania alba</name>
    <dbReference type="NCBI Taxonomy" id="648782"/>
    <lineage>
        <taxon>Bacteria</taxon>
        <taxon>Bacillati</taxon>
        <taxon>Actinomycetota</taxon>
        <taxon>Actinomycetes</taxon>
        <taxon>Micrococcales</taxon>
        <taxon>Ruaniaceae</taxon>
        <taxon>Ruania</taxon>
    </lineage>
</organism>
<evidence type="ECO:0000256" key="5">
    <source>
        <dbReference type="ARBA" id="ARBA00022679"/>
    </source>
</evidence>
<dbReference type="SUPFAM" id="SSF81799">
    <property type="entry name" value="Putative methyltransferase TM0872, insert domain"/>
    <property type="match status" value="1"/>
</dbReference>
<name>A0A1H5E9B9_9MICO</name>
<dbReference type="SUPFAM" id="SSF53335">
    <property type="entry name" value="S-adenosyl-L-methionine-dependent methyltransferases"/>
    <property type="match status" value="1"/>
</dbReference>
<dbReference type="STRING" id="648782.SAMN04488554_0936"/>
<dbReference type="EC" id="2.1.1.199" evidence="7"/>
<dbReference type="GO" id="GO:0071424">
    <property type="term" value="F:rRNA (cytosine-N4-)-methyltransferase activity"/>
    <property type="evidence" value="ECO:0007669"/>
    <property type="project" value="UniProtKB-UniRule"/>
</dbReference>
<dbReference type="NCBIfam" id="TIGR00006">
    <property type="entry name" value="16S rRNA (cytosine(1402)-N(4))-methyltransferase RsmH"/>
    <property type="match status" value="1"/>
</dbReference>
<feature type="binding site" evidence="7">
    <location>
        <position position="57"/>
    </location>
    <ligand>
        <name>S-adenosyl-L-methionine</name>
        <dbReference type="ChEBI" id="CHEBI:59789"/>
    </ligand>
</feature>
<evidence type="ECO:0000256" key="1">
    <source>
        <dbReference type="ARBA" id="ARBA00010396"/>
    </source>
</evidence>
<evidence type="ECO:0000256" key="7">
    <source>
        <dbReference type="HAMAP-Rule" id="MF_01007"/>
    </source>
</evidence>
<sequence length="325" mass="34920">MTSQDRHIPVLAERCLDLLEPALTGDGAVLIDATLGLGGHAEAALRRFERLRVIGIDRDPAAIAAATARLADFGDRFQAVHAVYDEIGEVAAAHSSGHGTPGTVDGILFDLGVSSMQLDETERGFSYARDAPLDMRMDQSSGRSAAELIASASESELRRILRHYGEEKFAPRIAGAIVRTRTERPITRTGELVELVRENIPHAARRTGGNPAKRTFQALRIAVNAELEVLQRALPAALGALAVGGRIVVESYQSLEDRLVKQALAAEARSSAPVGLPVTLPQHEPSFRLLTRGAELADDAELARNPRSASVRVRAAERLREGSPS</sequence>
<dbReference type="GO" id="GO:0070475">
    <property type="term" value="P:rRNA base methylation"/>
    <property type="evidence" value="ECO:0007669"/>
    <property type="project" value="UniProtKB-UniRule"/>
</dbReference>
<evidence type="ECO:0000256" key="6">
    <source>
        <dbReference type="ARBA" id="ARBA00022691"/>
    </source>
</evidence>
<dbReference type="PANTHER" id="PTHR11265">
    <property type="entry name" value="S-ADENOSYL-METHYLTRANSFERASE MRAW"/>
    <property type="match status" value="1"/>
</dbReference>
<feature type="binding site" evidence="7">
    <location>
        <position position="84"/>
    </location>
    <ligand>
        <name>S-adenosyl-L-methionine</name>
        <dbReference type="ChEBI" id="CHEBI:59789"/>
    </ligand>
</feature>
<dbReference type="PIRSF" id="PIRSF004486">
    <property type="entry name" value="MraW"/>
    <property type="match status" value="1"/>
</dbReference>
<gene>
    <name evidence="7" type="primary">rsmH</name>
    <name evidence="8" type="ORF">SAMN04488554_0936</name>
</gene>
<dbReference type="GO" id="GO:0005737">
    <property type="term" value="C:cytoplasm"/>
    <property type="evidence" value="ECO:0007669"/>
    <property type="project" value="UniProtKB-SubCell"/>
</dbReference>
<dbReference type="InterPro" id="IPR023397">
    <property type="entry name" value="SAM-dep_MeTrfase_MraW_recog"/>
</dbReference>
<feature type="binding site" evidence="7">
    <location>
        <position position="117"/>
    </location>
    <ligand>
        <name>S-adenosyl-L-methionine</name>
        <dbReference type="ChEBI" id="CHEBI:59789"/>
    </ligand>
</feature>
<comment type="function">
    <text evidence="7">Specifically methylates the N4 position of cytidine in position 1402 (C1402) of 16S rRNA.</text>
</comment>
<dbReference type="Gene3D" id="1.10.150.170">
    <property type="entry name" value="Putative methyltransferase TM0872, insert domain"/>
    <property type="match status" value="1"/>
</dbReference>
<comment type="subcellular location">
    <subcellularLocation>
        <location evidence="7">Cytoplasm</location>
    </subcellularLocation>
</comment>
<evidence type="ECO:0000256" key="2">
    <source>
        <dbReference type="ARBA" id="ARBA00022490"/>
    </source>
</evidence>
<protein>
    <recommendedName>
        <fullName evidence="7">Ribosomal RNA small subunit methyltransferase H</fullName>
        <ecNumber evidence="7">2.1.1.199</ecNumber>
    </recommendedName>
    <alternativeName>
        <fullName evidence="7">16S rRNA m(4)C1402 methyltransferase</fullName>
    </alternativeName>
    <alternativeName>
        <fullName evidence="7">rRNA (cytosine-N(4)-)-methyltransferase RsmH</fullName>
    </alternativeName>
</protein>